<dbReference type="AlphaFoldDB" id="A0A0C3FCB1"/>
<dbReference type="InterPro" id="IPR028162">
    <property type="entry name" value="Met8_C"/>
</dbReference>
<dbReference type="InterPro" id="IPR012066">
    <property type="entry name" value="Met1_fungi"/>
</dbReference>
<evidence type="ECO:0000256" key="3">
    <source>
        <dbReference type="ARBA" id="ARBA00022603"/>
    </source>
</evidence>
<evidence type="ECO:0000256" key="11">
    <source>
        <dbReference type="SAM" id="MobiDB-lite"/>
    </source>
</evidence>
<dbReference type="InParanoid" id="A0A0C3FCB1"/>
<dbReference type="EMBL" id="KN832995">
    <property type="protein sequence ID" value="KIM82245.1"/>
    <property type="molecule type" value="Genomic_DNA"/>
</dbReference>
<dbReference type="EC" id="1.3.1.76" evidence="1"/>
<dbReference type="GO" id="GO:0043115">
    <property type="term" value="F:precorrin-2 dehydrogenase activity"/>
    <property type="evidence" value="ECO:0007669"/>
    <property type="project" value="UniProtKB-EC"/>
</dbReference>
<dbReference type="PROSITE" id="PS00840">
    <property type="entry name" value="SUMT_2"/>
    <property type="match status" value="1"/>
</dbReference>
<dbReference type="SUPFAM" id="SSF53790">
    <property type="entry name" value="Tetrapyrrole methylase"/>
    <property type="match status" value="1"/>
</dbReference>
<dbReference type="GO" id="GO:0032259">
    <property type="term" value="P:methylation"/>
    <property type="evidence" value="ECO:0007669"/>
    <property type="project" value="UniProtKB-KW"/>
</dbReference>
<dbReference type="InterPro" id="IPR028281">
    <property type="entry name" value="Sirohaem_synthase_central"/>
</dbReference>
<evidence type="ECO:0000259" key="12">
    <source>
        <dbReference type="Pfam" id="PF00590"/>
    </source>
</evidence>
<evidence type="ECO:0000256" key="7">
    <source>
        <dbReference type="ARBA" id="ARBA00023027"/>
    </source>
</evidence>
<evidence type="ECO:0000259" key="14">
    <source>
        <dbReference type="Pfam" id="PF14824"/>
    </source>
</evidence>
<dbReference type="Pfam" id="PF00590">
    <property type="entry name" value="TP_methylase"/>
    <property type="match status" value="1"/>
</dbReference>
<evidence type="ECO:0000313" key="15">
    <source>
        <dbReference type="EMBL" id="KIM82245.1"/>
    </source>
</evidence>
<protein>
    <recommendedName>
        <fullName evidence="1">precorrin-2 dehydrogenase</fullName>
        <ecNumber evidence="1">1.3.1.76</ecNumber>
    </recommendedName>
</protein>
<comment type="similarity">
    <text evidence="9">In the N-terminal section; belongs to the precorrin methyltransferase family.</text>
</comment>
<keyword evidence="5" id="KW-0949">S-adenosyl-L-methionine</keyword>
<sequence length="472" mass="50763">MPEFCDFSFASVHRFVDPESGQSTPLQIATTTNGQGCRLAGRIRREIVAKLPKEVGAAVEKMGKLRTMTRASDEVVDSGLDSELNEDNGVTTPNFPVPIRGSIETSSETALRRMKWVAQVSEYWPLPRLATMTTEDMQNLLRSEGMEAGSEVRHFSGGILSPFSKGVHSIHSLPHPASPNGKILLVGSGPGHPSLLTIATHNALTRHAHLVLSDKLVPAAVLALIPADVEVRIARKFPGNADGAQIEMMEAAVEAAQRGLTVVRLKQGDPVVYGRAGEEVLYFRAHGFEPIVIPGVSSALAAPTFAGIPVTQRGVAESFIVCTGVGRQGKDVKLPGYDRARTLVILMGVARLAQVLKALRDEAGHEEGPSPMRDGPTFPDNTPIAIIERGSMPDQRIITSTLKNIIAALESVGEQRPPGMIVIGWSVLALWGKGDVGVLDEGPVRDYERIGEWLGDASWRVKDGLDVGWDVL</sequence>
<feature type="region of interest" description="Disordered" evidence="11">
    <location>
        <begin position="77"/>
        <end position="101"/>
    </location>
</feature>
<gene>
    <name evidence="15" type="ORF">PILCRDRAFT_820630</name>
</gene>
<evidence type="ECO:0000256" key="1">
    <source>
        <dbReference type="ARBA" id="ARBA00012400"/>
    </source>
</evidence>
<dbReference type="Pfam" id="PF14824">
    <property type="entry name" value="Sirohm_synth_M"/>
    <property type="match status" value="1"/>
</dbReference>
<dbReference type="InterPro" id="IPR000878">
    <property type="entry name" value="4pyrrol_Mease"/>
</dbReference>
<keyword evidence="2" id="KW-0488">Methylation</keyword>
<dbReference type="PIRSF" id="PIRSF036555">
    <property type="entry name" value="SUMT_yeast"/>
    <property type="match status" value="1"/>
</dbReference>
<dbReference type="InterPro" id="IPR050161">
    <property type="entry name" value="Siro_Cobalamin_biosynth"/>
</dbReference>
<feature type="domain" description="Tetrapyrrole methylase" evidence="12">
    <location>
        <begin position="182"/>
        <end position="405"/>
    </location>
</feature>
<dbReference type="PANTHER" id="PTHR45790:SF6">
    <property type="entry name" value="UROPORPHYRINOGEN-III C-METHYLTRANSFERASE"/>
    <property type="match status" value="1"/>
</dbReference>
<evidence type="ECO:0000256" key="5">
    <source>
        <dbReference type="ARBA" id="ARBA00022691"/>
    </source>
</evidence>
<dbReference type="GO" id="GO:0019354">
    <property type="term" value="P:siroheme biosynthetic process"/>
    <property type="evidence" value="ECO:0007669"/>
    <property type="project" value="InterPro"/>
</dbReference>
<keyword evidence="16" id="KW-1185">Reference proteome</keyword>
<dbReference type="InterPro" id="IPR003043">
    <property type="entry name" value="Uropor_MeTrfase_CS"/>
</dbReference>
<dbReference type="Pfam" id="PF14823">
    <property type="entry name" value="Sirohm_synth_C"/>
    <property type="match status" value="1"/>
</dbReference>
<evidence type="ECO:0000256" key="10">
    <source>
        <dbReference type="RuleBase" id="RU003960"/>
    </source>
</evidence>
<evidence type="ECO:0000256" key="9">
    <source>
        <dbReference type="ARBA" id="ARBA00035662"/>
    </source>
</evidence>
<dbReference type="PANTHER" id="PTHR45790">
    <property type="entry name" value="SIROHEME SYNTHASE-RELATED"/>
    <property type="match status" value="1"/>
</dbReference>
<dbReference type="HOGENOM" id="CLU_011276_11_1_1"/>
<dbReference type="GO" id="GO:0004851">
    <property type="term" value="F:uroporphyrin-III C-methyltransferase activity"/>
    <property type="evidence" value="ECO:0007669"/>
    <property type="project" value="InterPro"/>
</dbReference>
<reference evidence="16" key="2">
    <citation type="submission" date="2015-01" db="EMBL/GenBank/DDBJ databases">
        <title>Evolutionary Origins and Diversification of the Mycorrhizal Mutualists.</title>
        <authorList>
            <consortium name="DOE Joint Genome Institute"/>
            <consortium name="Mycorrhizal Genomics Consortium"/>
            <person name="Kohler A."/>
            <person name="Kuo A."/>
            <person name="Nagy L.G."/>
            <person name="Floudas D."/>
            <person name="Copeland A."/>
            <person name="Barry K.W."/>
            <person name="Cichocki N."/>
            <person name="Veneault-Fourrey C."/>
            <person name="LaButti K."/>
            <person name="Lindquist E.A."/>
            <person name="Lipzen A."/>
            <person name="Lundell T."/>
            <person name="Morin E."/>
            <person name="Murat C."/>
            <person name="Riley R."/>
            <person name="Ohm R."/>
            <person name="Sun H."/>
            <person name="Tunlid A."/>
            <person name="Henrissat B."/>
            <person name="Grigoriev I.V."/>
            <person name="Hibbett D.S."/>
            <person name="Martin F."/>
        </authorList>
    </citation>
    <scope>NUCLEOTIDE SEQUENCE [LARGE SCALE GENOMIC DNA]</scope>
    <source>
        <strain evidence="16">F 1598</strain>
    </source>
</reference>
<organism evidence="15 16">
    <name type="scientific">Piloderma croceum (strain F 1598)</name>
    <dbReference type="NCBI Taxonomy" id="765440"/>
    <lineage>
        <taxon>Eukaryota</taxon>
        <taxon>Fungi</taxon>
        <taxon>Dikarya</taxon>
        <taxon>Basidiomycota</taxon>
        <taxon>Agaricomycotina</taxon>
        <taxon>Agaricomycetes</taxon>
        <taxon>Agaricomycetidae</taxon>
        <taxon>Atheliales</taxon>
        <taxon>Atheliaceae</taxon>
        <taxon>Piloderma</taxon>
    </lineage>
</organism>
<dbReference type="InterPro" id="IPR014777">
    <property type="entry name" value="4pyrrole_Mease_sub1"/>
</dbReference>
<dbReference type="FunCoup" id="A0A0C3FCB1">
    <property type="interactions" value="95"/>
</dbReference>
<dbReference type="SUPFAM" id="SSF75615">
    <property type="entry name" value="Siroheme synthase middle domains-like"/>
    <property type="match status" value="1"/>
</dbReference>
<keyword evidence="3 10" id="KW-0489">Methyltransferase</keyword>
<evidence type="ECO:0000256" key="6">
    <source>
        <dbReference type="ARBA" id="ARBA00023002"/>
    </source>
</evidence>
<dbReference type="InterPro" id="IPR014776">
    <property type="entry name" value="4pyrrole_Mease_sub2"/>
</dbReference>
<dbReference type="InterPro" id="IPR006366">
    <property type="entry name" value="CobA/CysG_C"/>
</dbReference>
<evidence type="ECO:0000259" key="13">
    <source>
        <dbReference type="Pfam" id="PF14823"/>
    </source>
</evidence>
<feature type="domain" description="Siroheme biosynthesis protein Met8 C-terminal" evidence="13">
    <location>
        <begin position="104"/>
        <end position="142"/>
    </location>
</feature>
<evidence type="ECO:0000256" key="4">
    <source>
        <dbReference type="ARBA" id="ARBA00022679"/>
    </source>
</evidence>
<accession>A0A0C3FCB1</accession>
<dbReference type="CDD" id="cd11642">
    <property type="entry name" value="SUMT"/>
    <property type="match status" value="1"/>
</dbReference>
<dbReference type="OrthoDB" id="508204at2759"/>
<dbReference type="GO" id="GO:0000103">
    <property type="term" value="P:sulfate assimilation"/>
    <property type="evidence" value="ECO:0007669"/>
    <property type="project" value="InterPro"/>
</dbReference>
<evidence type="ECO:0000313" key="16">
    <source>
        <dbReference type="Proteomes" id="UP000054166"/>
    </source>
</evidence>
<reference evidence="15 16" key="1">
    <citation type="submission" date="2014-04" db="EMBL/GenBank/DDBJ databases">
        <authorList>
            <consortium name="DOE Joint Genome Institute"/>
            <person name="Kuo A."/>
            <person name="Tarkka M."/>
            <person name="Buscot F."/>
            <person name="Kohler A."/>
            <person name="Nagy L.G."/>
            <person name="Floudas D."/>
            <person name="Copeland A."/>
            <person name="Barry K.W."/>
            <person name="Cichocki N."/>
            <person name="Veneault-Fourrey C."/>
            <person name="LaButti K."/>
            <person name="Lindquist E.A."/>
            <person name="Lipzen A."/>
            <person name="Lundell T."/>
            <person name="Morin E."/>
            <person name="Murat C."/>
            <person name="Sun H."/>
            <person name="Tunlid A."/>
            <person name="Henrissat B."/>
            <person name="Grigoriev I.V."/>
            <person name="Hibbett D.S."/>
            <person name="Martin F."/>
            <person name="Nordberg H.P."/>
            <person name="Cantor M.N."/>
            <person name="Hua S.X."/>
        </authorList>
    </citation>
    <scope>NUCLEOTIDE SEQUENCE [LARGE SCALE GENOMIC DNA]</scope>
    <source>
        <strain evidence="15 16">F 1598</strain>
    </source>
</reference>
<dbReference type="Proteomes" id="UP000054166">
    <property type="component" value="Unassembled WGS sequence"/>
</dbReference>
<evidence type="ECO:0000256" key="2">
    <source>
        <dbReference type="ARBA" id="ARBA00022481"/>
    </source>
</evidence>
<comment type="similarity">
    <text evidence="10">Belongs to the precorrin methyltransferase family.</text>
</comment>
<dbReference type="STRING" id="765440.A0A0C3FCB1"/>
<keyword evidence="4 10" id="KW-0808">Transferase</keyword>
<proteinExistence type="inferred from homology"/>
<dbReference type="Gene3D" id="3.30.950.10">
    <property type="entry name" value="Methyltransferase, Cobalt-precorrin-4 Transmethylase, Domain 2"/>
    <property type="match status" value="1"/>
</dbReference>
<dbReference type="Gene3D" id="3.40.1010.10">
    <property type="entry name" value="Cobalt-precorrin-4 Transmethylase, Domain 1"/>
    <property type="match status" value="1"/>
</dbReference>
<keyword evidence="8" id="KW-0627">Porphyrin biosynthesis</keyword>
<evidence type="ECO:0000256" key="8">
    <source>
        <dbReference type="ARBA" id="ARBA00023244"/>
    </source>
</evidence>
<dbReference type="InterPro" id="IPR035996">
    <property type="entry name" value="4pyrrol_Methylase_sf"/>
</dbReference>
<name>A0A0C3FCB1_PILCF</name>
<keyword evidence="7" id="KW-0520">NAD</keyword>
<keyword evidence="6" id="KW-0560">Oxidoreductase</keyword>
<dbReference type="FunFam" id="3.40.1010.10:FF:000006">
    <property type="entry name" value="Siroheme synthase, putative"/>
    <property type="match status" value="1"/>
</dbReference>
<feature type="domain" description="Siroheme synthase central" evidence="14">
    <location>
        <begin position="25"/>
        <end position="49"/>
    </location>
</feature>